<protein>
    <submittedName>
        <fullName evidence="2">Uncharacterized protein</fullName>
    </submittedName>
</protein>
<dbReference type="OrthoDB" id="3357341at2759"/>
<evidence type="ECO:0000313" key="2">
    <source>
        <dbReference type="EMBL" id="ODO05868.1"/>
    </source>
</evidence>
<accession>A0A1E3JYB6</accession>
<comment type="caution">
    <text evidence="2">The sequence shown here is derived from an EMBL/GenBank/DDBJ whole genome shotgun (WGS) entry which is preliminary data.</text>
</comment>
<dbReference type="Proteomes" id="UP000095149">
    <property type="component" value="Unassembled WGS sequence"/>
</dbReference>
<organism evidence="2 3">
    <name type="scientific">Cryptococcus amylolentus CBS 6273</name>
    <dbReference type="NCBI Taxonomy" id="1296118"/>
    <lineage>
        <taxon>Eukaryota</taxon>
        <taxon>Fungi</taxon>
        <taxon>Dikarya</taxon>
        <taxon>Basidiomycota</taxon>
        <taxon>Agaricomycotina</taxon>
        <taxon>Tremellomycetes</taxon>
        <taxon>Tremellales</taxon>
        <taxon>Cryptococcaceae</taxon>
        <taxon>Cryptococcus</taxon>
    </lineage>
</organism>
<name>A0A1E3JYB6_9TREE</name>
<feature type="region of interest" description="Disordered" evidence="1">
    <location>
        <begin position="337"/>
        <end position="416"/>
    </location>
</feature>
<feature type="region of interest" description="Disordered" evidence="1">
    <location>
        <begin position="191"/>
        <end position="210"/>
    </location>
</feature>
<feature type="compositionally biased region" description="Polar residues" evidence="1">
    <location>
        <begin position="406"/>
        <end position="416"/>
    </location>
</feature>
<dbReference type="AlphaFoldDB" id="A0A1E3JYB6"/>
<feature type="compositionally biased region" description="Polar residues" evidence="1">
    <location>
        <begin position="340"/>
        <end position="358"/>
    </location>
</feature>
<sequence length="416" mass="45960">MSLRDSSCYTLTINPHSADPAVVELVESFGPAKGGEEPRYARVKETQAGEGYSAALYDVVTGARLASAGYVVEKAKSRRLQLHGPDETIPFDFTGKINFEWTFVFQDNKYRWRRELYGKDYICTLDRKPDPSVEICLAREAYKRNPARLQILHYNIDRFTSDIKDVRGLETLLVTSLLCLLDAWEDRGSLTNAKSGPSPPIKESTPVDPALAKENPNEILVGTHTNMDDHVARAINLLEDPNILFIIIRTKSSDAHQRALQVSLAVKRFRHRENLSDLHQYIIEEEDTAQPVPSSKGPKVIDLNDPKPVPQPTSSKAWTPPTRMAIYLSTIVLPDFNPSRMASTSKEPAGNSRIQSNKMGEHAGKAPTKPPKPGQTLPGSTLKTPTPPPLTEADSGGSGCGSKSSLRNSTFGKLFR</sequence>
<evidence type="ECO:0000313" key="3">
    <source>
        <dbReference type="Proteomes" id="UP000095149"/>
    </source>
</evidence>
<proteinExistence type="predicted"/>
<gene>
    <name evidence="2" type="ORF">I350_04929</name>
</gene>
<dbReference type="EMBL" id="MEKH01000007">
    <property type="protein sequence ID" value="ODO05868.1"/>
    <property type="molecule type" value="Genomic_DNA"/>
</dbReference>
<reference evidence="2 3" key="1">
    <citation type="submission" date="2016-06" db="EMBL/GenBank/DDBJ databases">
        <title>Evolution of pathogenesis and genome organization in the Tremellales.</title>
        <authorList>
            <person name="Cuomo C."/>
            <person name="Litvintseva A."/>
            <person name="Heitman J."/>
            <person name="Chen Y."/>
            <person name="Sun S."/>
            <person name="Springer D."/>
            <person name="Dromer F."/>
            <person name="Young S."/>
            <person name="Zeng Q."/>
            <person name="Chapman S."/>
            <person name="Gujja S."/>
            <person name="Saif S."/>
            <person name="Birren B."/>
        </authorList>
    </citation>
    <scope>NUCLEOTIDE SEQUENCE [LARGE SCALE GENOMIC DNA]</scope>
    <source>
        <strain evidence="2 3">CBS 6273</strain>
    </source>
</reference>
<feature type="compositionally biased region" description="Low complexity" evidence="1">
    <location>
        <begin position="374"/>
        <end position="384"/>
    </location>
</feature>
<feature type="region of interest" description="Disordered" evidence="1">
    <location>
        <begin position="286"/>
        <end position="320"/>
    </location>
</feature>
<evidence type="ECO:0000256" key="1">
    <source>
        <dbReference type="SAM" id="MobiDB-lite"/>
    </source>
</evidence>